<dbReference type="OrthoDB" id="3231000at2759"/>
<dbReference type="EMBL" id="PEJP01000046">
    <property type="protein sequence ID" value="RYO49011.1"/>
    <property type="molecule type" value="Genomic_DNA"/>
</dbReference>
<evidence type="ECO:0000313" key="3">
    <source>
        <dbReference type="Proteomes" id="UP000293823"/>
    </source>
</evidence>
<feature type="region of interest" description="Disordered" evidence="1">
    <location>
        <begin position="1"/>
        <end position="22"/>
    </location>
</feature>
<organism evidence="2 3">
    <name type="scientific">Alternaria arborescens</name>
    <dbReference type="NCBI Taxonomy" id="156630"/>
    <lineage>
        <taxon>Eukaryota</taxon>
        <taxon>Fungi</taxon>
        <taxon>Dikarya</taxon>
        <taxon>Ascomycota</taxon>
        <taxon>Pezizomycotina</taxon>
        <taxon>Dothideomycetes</taxon>
        <taxon>Pleosporomycetidae</taxon>
        <taxon>Pleosporales</taxon>
        <taxon>Pleosporineae</taxon>
        <taxon>Pleosporaceae</taxon>
        <taxon>Alternaria</taxon>
        <taxon>Alternaria sect. Alternaria</taxon>
    </lineage>
</organism>
<name>A0A4Q4QYY5_9PLEO</name>
<dbReference type="Proteomes" id="UP000293823">
    <property type="component" value="Unassembled WGS sequence"/>
</dbReference>
<keyword evidence="3" id="KW-1185">Reference proteome</keyword>
<dbReference type="AlphaFoldDB" id="A0A4Q4QYY5"/>
<gene>
    <name evidence="2" type="ORF">AA0113_g9807</name>
</gene>
<protein>
    <submittedName>
        <fullName evidence="2">Uncharacterized protein</fullName>
    </submittedName>
</protein>
<reference evidence="3" key="1">
    <citation type="journal article" date="2019" name="bioRxiv">
        <title>Genomics, evolutionary history and diagnostics of the Alternaria alternata species group including apple and Asian pear pathotypes.</title>
        <authorList>
            <person name="Armitage A.D."/>
            <person name="Cockerton H.M."/>
            <person name="Sreenivasaprasad S."/>
            <person name="Woodhall J.W."/>
            <person name="Lane C.R."/>
            <person name="Harrison R.J."/>
            <person name="Clarkson J.P."/>
        </authorList>
    </citation>
    <scope>NUCLEOTIDE SEQUENCE [LARGE SCALE GENOMIC DNA]</scope>
    <source>
        <strain evidence="3">RGR 97.0016</strain>
    </source>
</reference>
<accession>A0A4Q4QYY5</accession>
<comment type="caution">
    <text evidence="2">The sequence shown here is derived from an EMBL/GenBank/DDBJ whole genome shotgun (WGS) entry which is preliminary data.</text>
</comment>
<sequence>MPDDTNAGGGLPSGSNPHTQPEAAAEFESYAKYLERLGRSTLPRHYVGIGEQLWLASFTEDGRLIKWDTCILQDSIMPMNRTPVTVAGIRTDTTDWCSSCFRTLLQTTEDNVSYRIVIAVSESIVTSSMIEDALGLGLDLEPEIFDYVNSTMDLTGYRSERAFPLPWVKDAPALRIGSNVLCILEKTPERKSRTAIIFLREDGAFECPPRNSLDSTMFASKRPSQMREGPKENSNYHARHYRKSLVERYITEAIESKTQLGPGNFLYVCLAALLELHLSTAPTGVLHYEAFGMNEYQIMMRRYRKNFSSKNNTDVPLSVIRYPDLGWSQLRIELDHQRHTLRWMTRFFRTHLDYRNKGLQAAFEEIRERFKLRVQDLEQVESQLRDRMATEDIVNGKRMAELSIRESKRAMLRMLPVLPFLSFLLTGSK</sequence>
<evidence type="ECO:0000313" key="2">
    <source>
        <dbReference type="EMBL" id="RYO49011.1"/>
    </source>
</evidence>
<evidence type="ECO:0000256" key="1">
    <source>
        <dbReference type="SAM" id="MobiDB-lite"/>
    </source>
</evidence>
<proteinExistence type="predicted"/>